<accession>A0A2N5ZGK2</accession>
<gene>
    <name evidence="6" type="ORF">C0601_06900</name>
</gene>
<dbReference type="Gene3D" id="3.40.50.300">
    <property type="entry name" value="P-loop containing nucleotide triphosphate hydrolases"/>
    <property type="match status" value="1"/>
</dbReference>
<evidence type="ECO:0000313" key="6">
    <source>
        <dbReference type="EMBL" id="PLX17753.1"/>
    </source>
</evidence>
<dbReference type="Pfam" id="PF00004">
    <property type="entry name" value="AAA"/>
    <property type="match status" value="1"/>
</dbReference>
<evidence type="ECO:0000256" key="2">
    <source>
        <dbReference type="ARBA" id="ARBA00022840"/>
    </source>
</evidence>
<dbReference type="InterPro" id="IPR052381">
    <property type="entry name" value="AAA_domain_protein"/>
</dbReference>
<evidence type="ECO:0000256" key="3">
    <source>
        <dbReference type="ARBA" id="ARBA00038088"/>
    </source>
</evidence>
<comment type="similarity">
    <text evidence="3">Belongs to the AAA ATPase family. Highly divergent.</text>
</comment>
<evidence type="ECO:0000256" key="4">
    <source>
        <dbReference type="ARBA" id="ARBA00040480"/>
    </source>
</evidence>
<evidence type="ECO:0000256" key="1">
    <source>
        <dbReference type="ARBA" id="ARBA00022741"/>
    </source>
</evidence>
<dbReference type="PANTHER" id="PTHR42960">
    <property type="entry name" value="YCF46 PROTEIN"/>
    <property type="match status" value="1"/>
</dbReference>
<evidence type="ECO:0000313" key="7">
    <source>
        <dbReference type="Proteomes" id="UP000234857"/>
    </source>
</evidence>
<dbReference type="GO" id="GO:0005524">
    <property type="term" value="F:ATP binding"/>
    <property type="evidence" value="ECO:0007669"/>
    <property type="project" value="UniProtKB-KW"/>
</dbReference>
<dbReference type="PANTHER" id="PTHR42960:SF1">
    <property type="entry name" value="YCF46 PROTEIN"/>
    <property type="match status" value="1"/>
</dbReference>
<protein>
    <recommendedName>
        <fullName evidence="4">Uncharacterized AAA domain-containing protein ycf46</fullName>
    </recommendedName>
</protein>
<proteinExistence type="inferred from homology"/>
<name>A0A2N5ZGK2_MUIH1</name>
<feature type="domain" description="AAA+ ATPase" evidence="5">
    <location>
        <begin position="304"/>
        <end position="439"/>
    </location>
</feature>
<keyword evidence="2" id="KW-0067">ATP-binding</keyword>
<dbReference type="Proteomes" id="UP000234857">
    <property type="component" value="Unassembled WGS sequence"/>
</dbReference>
<dbReference type="InterPro" id="IPR003959">
    <property type="entry name" value="ATPase_AAA_core"/>
</dbReference>
<dbReference type="SUPFAM" id="SSF52540">
    <property type="entry name" value="P-loop containing nucleoside triphosphate hydrolases"/>
    <property type="match status" value="2"/>
</dbReference>
<dbReference type="AlphaFoldDB" id="A0A2N5ZGK2"/>
<reference evidence="6 7" key="1">
    <citation type="submission" date="2017-11" db="EMBL/GenBank/DDBJ databases">
        <title>Genome-resolved metagenomics identifies genetic mobility, metabolic interactions, and unexpected diversity in perchlorate-reducing communities.</title>
        <authorList>
            <person name="Barnum T.P."/>
            <person name="Figueroa I.A."/>
            <person name="Carlstrom C.I."/>
            <person name="Lucas L.N."/>
            <person name="Engelbrektson A.L."/>
            <person name="Coates J.D."/>
        </authorList>
    </citation>
    <scope>NUCLEOTIDE SEQUENCE [LARGE SCALE GENOMIC DNA]</scope>
    <source>
        <strain evidence="6">BM706</strain>
    </source>
</reference>
<comment type="caution">
    <text evidence="6">The sequence shown here is derived from an EMBL/GenBank/DDBJ whole genome shotgun (WGS) entry which is preliminary data.</text>
</comment>
<dbReference type="SMART" id="SM00382">
    <property type="entry name" value="AAA"/>
    <property type="match status" value="1"/>
</dbReference>
<sequence length="574" mass="65616">MLNKNKDLLTRTEQIRLHKTTRRSFILNNAFIKHLSDLFKARFSYIYIPTWEENRLEDILKKISTTKEIIKTERDLYTWTSTKGLIKKGEKNELVSNTKDPMKALSFIEKYENPSVFMLKDFHVFFGYNNSQPDPNVIRRLRDLSPVIKNGNSPKNIVFTSPVVCLPIELQKDMTILEFDLPAYEDIMKVLNDIIDQNKDTGKIKFEINDYVKERLVKAAQGLTLQEAENAFARAMAHDGCLNIKDVKVIFEEKQQIIRKTGILEFINTELNMDDVGGLENLKRWLTKRNKSWQDKAKKYSIPAPKGVLITGVPGCGKSLVAKSISSMWQLPLLRLDMGRIFQGIVGSSEENMRKAISTAEAVAPSILWIDEIEKGFSGSGGRGDSGTSARIFGTFLTWMQEKKKPVFVVATANNINALPSEFLRKGRFDEIFFVDIPTQREREAILLVHLVKRLKNKDILGDFKISKNFVEKLASITEGFTGAELEQIVISALFEGFSEERNIRPDDFLKAVKDTIPLSETMKENILSIRSWANLRAVSATSKEDRKDYSDNIEEFETKEDIYQNRGGRTLDI</sequence>
<dbReference type="CDD" id="cd19507">
    <property type="entry name" value="RecA-like_Ycf46-like"/>
    <property type="match status" value="1"/>
</dbReference>
<organism evidence="6 7">
    <name type="scientific">Muiribacterium halophilum</name>
    <dbReference type="NCBI Taxonomy" id="2053465"/>
    <lineage>
        <taxon>Bacteria</taxon>
        <taxon>Candidatus Muiribacteriota</taxon>
        <taxon>Candidatus Muiribacteriia</taxon>
        <taxon>Candidatus Muiribacteriales</taxon>
        <taxon>Candidatus Muiribacteriaceae</taxon>
        <taxon>Candidatus Muiribacterium</taxon>
    </lineage>
</organism>
<keyword evidence="1" id="KW-0547">Nucleotide-binding</keyword>
<dbReference type="InterPro" id="IPR003593">
    <property type="entry name" value="AAA+_ATPase"/>
</dbReference>
<dbReference type="InterPro" id="IPR027417">
    <property type="entry name" value="P-loop_NTPase"/>
</dbReference>
<dbReference type="Gene3D" id="1.10.8.60">
    <property type="match status" value="1"/>
</dbReference>
<dbReference type="EMBL" id="PKTG01000083">
    <property type="protein sequence ID" value="PLX17753.1"/>
    <property type="molecule type" value="Genomic_DNA"/>
</dbReference>
<dbReference type="GO" id="GO:0016887">
    <property type="term" value="F:ATP hydrolysis activity"/>
    <property type="evidence" value="ECO:0007669"/>
    <property type="project" value="InterPro"/>
</dbReference>
<evidence type="ECO:0000259" key="5">
    <source>
        <dbReference type="SMART" id="SM00382"/>
    </source>
</evidence>